<proteinExistence type="predicted"/>
<organism evidence="2 3">
    <name type="scientific">Aphanomyces stellatus</name>
    <dbReference type="NCBI Taxonomy" id="120398"/>
    <lineage>
        <taxon>Eukaryota</taxon>
        <taxon>Sar</taxon>
        <taxon>Stramenopiles</taxon>
        <taxon>Oomycota</taxon>
        <taxon>Saprolegniomycetes</taxon>
        <taxon>Saprolegniales</taxon>
        <taxon>Verrucalvaceae</taxon>
        <taxon>Aphanomyces</taxon>
    </lineage>
</organism>
<protein>
    <submittedName>
        <fullName evidence="2">Aste57867_14643 protein</fullName>
    </submittedName>
</protein>
<reference evidence="1" key="2">
    <citation type="submission" date="2019-06" db="EMBL/GenBank/DDBJ databases">
        <title>Genomics analysis of Aphanomyces spp. identifies a new class of oomycete effector associated with host adaptation.</title>
        <authorList>
            <person name="Gaulin E."/>
        </authorList>
    </citation>
    <scope>NUCLEOTIDE SEQUENCE</scope>
    <source>
        <strain evidence="1">CBS 578.67</strain>
    </source>
</reference>
<accession>A0A485L1S3</accession>
<name>A0A485L1S3_9STRA</name>
<evidence type="ECO:0000313" key="1">
    <source>
        <dbReference type="EMBL" id="KAF0694475.1"/>
    </source>
</evidence>
<evidence type="ECO:0000313" key="2">
    <source>
        <dbReference type="EMBL" id="VFT91462.1"/>
    </source>
</evidence>
<dbReference type="EMBL" id="VJMH01005566">
    <property type="protein sequence ID" value="KAF0694475.1"/>
    <property type="molecule type" value="Genomic_DNA"/>
</dbReference>
<reference evidence="2 3" key="1">
    <citation type="submission" date="2019-03" db="EMBL/GenBank/DDBJ databases">
        <authorList>
            <person name="Gaulin E."/>
            <person name="Dumas B."/>
        </authorList>
    </citation>
    <scope>NUCLEOTIDE SEQUENCE [LARGE SCALE GENOMIC DNA]</scope>
    <source>
        <strain evidence="2">CBS 568.67</strain>
    </source>
</reference>
<keyword evidence="3" id="KW-1185">Reference proteome</keyword>
<dbReference type="Proteomes" id="UP000332933">
    <property type="component" value="Unassembled WGS sequence"/>
</dbReference>
<evidence type="ECO:0000313" key="3">
    <source>
        <dbReference type="Proteomes" id="UP000332933"/>
    </source>
</evidence>
<sequence length="80" mass="8838">MQSYTSAAQGLHEEATSTEIVAAFANLKKQRSAVEDKRIQVALSLDDEERRRKASEDLTARPSSEFARLFSDNVVPNPSA</sequence>
<dbReference type="AlphaFoldDB" id="A0A485L1S3"/>
<dbReference type="EMBL" id="CAADRA010005587">
    <property type="protein sequence ID" value="VFT91462.1"/>
    <property type="molecule type" value="Genomic_DNA"/>
</dbReference>
<gene>
    <name evidence="2" type="primary">Aste57867_14643</name>
    <name evidence="1" type="ORF">As57867_014588</name>
    <name evidence="2" type="ORF">ASTE57867_14643</name>
</gene>
<dbReference type="OrthoDB" id="77014at2759"/>